<feature type="transmembrane region" description="Helical" evidence="2">
    <location>
        <begin position="229"/>
        <end position="249"/>
    </location>
</feature>
<protein>
    <submittedName>
        <fullName evidence="3">DUF817 domain-containing protein</fullName>
    </submittedName>
</protein>
<dbReference type="OrthoDB" id="1550598at2"/>
<proteinExistence type="predicted"/>
<feature type="transmembrane region" description="Helical" evidence="2">
    <location>
        <begin position="175"/>
        <end position="194"/>
    </location>
</feature>
<keyword evidence="2" id="KW-1133">Transmembrane helix</keyword>
<name>A0A2U1SNP4_METSR</name>
<feature type="transmembrane region" description="Helical" evidence="2">
    <location>
        <begin position="110"/>
        <end position="131"/>
    </location>
</feature>
<sequence>MEPGFFDPRASAAAQWASLARFAIAEARLARWASQRPLRRLTYEFLRFGVKQAWSCLFGFLMVGLLIATHFFYPREFFLARYDFLFLAALAIQALLLATRFESLQEAKVILLFHLVGTAMEVFKTAVGSWIYPDPAFFRIGGVPLFTGFMYAAIGSYMMRAWVAFDFRFIRHPPIWMVAALAAAIYANFFLHHYLWDLRIALFAATAALFARTWIYYRVHHSWRSMPLLLAALLAASFIFLAENVGTFTRTWLYPSQLAVWAPVGAAKLGSWFLLQIVSYALVIAVKQPREPDAEPLELSRERHRRRLADHSAPVS</sequence>
<evidence type="ECO:0000256" key="2">
    <source>
        <dbReference type="SAM" id="Phobius"/>
    </source>
</evidence>
<feature type="transmembrane region" description="Helical" evidence="2">
    <location>
        <begin position="53"/>
        <end position="73"/>
    </location>
</feature>
<feature type="transmembrane region" description="Helical" evidence="2">
    <location>
        <begin position="200"/>
        <end position="217"/>
    </location>
</feature>
<feature type="transmembrane region" description="Helical" evidence="2">
    <location>
        <begin position="137"/>
        <end position="154"/>
    </location>
</feature>
<dbReference type="InterPro" id="IPR008535">
    <property type="entry name" value="DUF817"/>
</dbReference>
<dbReference type="AlphaFoldDB" id="A0A2U1SNP4"/>
<keyword evidence="2" id="KW-0472">Membrane</keyword>
<dbReference type="RefSeq" id="WP_108917913.1">
    <property type="nucleotide sequence ID" value="NZ_BGJY01000007.1"/>
</dbReference>
<keyword evidence="2" id="KW-0812">Transmembrane</keyword>
<dbReference type="PIRSF" id="PIRSF009141">
    <property type="entry name" value="UCP009141"/>
    <property type="match status" value="1"/>
</dbReference>
<feature type="region of interest" description="Disordered" evidence="1">
    <location>
        <begin position="295"/>
        <end position="316"/>
    </location>
</feature>
<accession>A0A2U1SNP4</accession>
<feature type="transmembrane region" description="Helical" evidence="2">
    <location>
        <begin position="79"/>
        <end position="98"/>
    </location>
</feature>
<reference evidence="3 4" key="1">
    <citation type="journal article" date="2018" name="Appl. Microbiol. Biotechnol.">
        <title>Co-cultivation of the strictly anaerobic methanogen Methanosarcina barkeri with aerobic methanotrophs in an oxygen-limited membrane bioreactor.</title>
        <authorList>
            <person name="In 't Zandt M.H."/>
            <person name="van den Bosch T.J.M."/>
            <person name="Rijkers R."/>
            <person name="van Kessel M.A.H.J."/>
            <person name="Jetten M.S.M."/>
            <person name="Welte C.U."/>
        </authorList>
    </citation>
    <scope>NUCLEOTIDE SEQUENCE [LARGE SCALE GENOMIC DNA]</scope>
    <source>
        <strain evidence="3 4">DSM 17706</strain>
    </source>
</reference>
<dbReference type="EMBL" id="PUIV01000025">
    <property type="protein sequence ID" value="PWB93226.1"/>
    <property type="molecule type" value="Genomic_DNA"/>
</dbReference>
<dbReference type="Proteomes" id="UP000245137">
    <property type="component" value="Unassembled WGS sequence"/>
</dbReference>
<evidence type="ECO:0000313" key="3">
    <source>
        <dbReference type="EMBL" id="PWB93226.1"/>
    </source>
</evidence>
<feature type="transmembrane region" description="Helical" evidence="2">
    <location>
        <begin position="269"/>
        <end position="286"/>
    </location>
</feature>
<keyword evidence="4" id="KW-1185">Reference proteome</keyword>
<evidence type="ECO:0000313" key="4">
    <source>
        <dbReference type="Proteomes" id="UP000245137"/>
    </source>
</evidence>
<dbReference type="Pfam" id="PF05675">
    <property type="entry name" value="DUF817"/>
    <property type="match status" value="1"/>
</dbReference>
<organism evidence="3 4">
    <name type="scientific">Methylosinus sporium</name>
    <dbReference type="NCBI Taxonomy" id="428"/>
    <lineage>
        <taxon>Bacteria</taxon>
        <taxon>Pseudomonadati</taxon>
        <taxon>Pseudomonadota</taxon>
        <taxon>Alphaproteobacteria</taxon>
        <taxon>Hyphomicrobiales</taxon>
        <taxon>Methylocystaceae</taxon>
        <taxon>Methylosinus</taxon>
    </lineage>
</organism>
<comment type="caution">
    <text evidence="3">The sequence shown here is derived from an EMBL/GenBank/DDBJ whole genome shotgun (WGS) entry which is preliminary data.</text>
</comment>
<gene>
    <name evidence="3" type="ORF">C5689_14120</name>
</gene>
<evidence type="ECO:0000256" key="1">
    <source>
        <dbReference type="SAM" id="MobiDB-lite"/>
    </source>
</evidence>